<comment type="caution">
    <text evidence="2">The sequence shown here is derived from an EMBL/GenBank/DDBJ whole genome shotgun (WGS) entry which is preliminary data.</text>
</comment>
<dbReference type="Proteomes" id="UP001499990">
    <property type="component" value="Unassembled WGS sequence"/>
</dbReference>
<name>A0ABP6SCA8_9ACTN</name>
<accession>A0ABP6SCA8</accession>
<proteinExistence type="predicted"/>
<evidence type="ECO:0000256" key="1">
    <source>
        <dbReference type="SAM" id="MobiDB-lite"/>
    </source>
</evidence>
<reference evidence="3" key="1">
    <citation type="journal article" date="2019" name="Int. J. Syst. Evol. Microbiol.">
        <title>The Global Catalogue of Microorganisms (GCM) 10K type strain sequencing project: providing services to taxonomists for standard genome sequencing and annotation.</title>
        <authorList>
            <consortium name="The Broad Institute Genomics Platform"/>
            <consortium name="The Broad Institute Genome Sequencing Center for Infectious Disease"/>
            <person name="Wu L."/>
            <person name="Ma J."/>
        </authorList>
    </citation>
    <scope>NUCLEOTIDE SEQUENCE [LARGE SCALE GENOMIC DNA]</scope>
    <source>
        <strain evidence="3">JCM 9651</strain>
    </source>
</reference>
<gene>
    <name evidence="2" type="ORF">GCM10020367_30300</name>
</gene>
<evidence type="ECO:0000313" key="3">
    <source>
        <dbReference type="Proteomes" id="UP001499990"/>
    </source>
</evidence>
<dbReference type="EMBL" id="BAAAYL010000001">
    <property type="protein sequence ID" value="GAA3372853.1"/>
    <property type="molecule type" value="Genomic_DNA"/>
</dbReference>
<evidence type="ECO:0000313" key="2">
    <source>
        <dbReference type="EMBL" id="GAA3372853.1"/>
    </source>
</evidence>
<keyword evidence="3" id="KW-1185">Reference proteome</keyword>
<sequence length="124" mass="12218">MVLLLDGDEEVRAGGGAVVSGAPSDGAVTALGATNGPTGTETSMAATVSASWACAPSGFRTIPVHPVRPGAPSVRCADSRETFGWGGGELLRGRRAGRRPDGRASDGSDVRARSGAGVGVDVAG</sequence>
<feature type="compositionally biased region" description="Basic and acidic residues" evidence="1">
    <location>
        <begin position="98"/>
        <end position="112"/>
    </location>
</feature>
<protein>
    <submittedName>
        <fullName evidence="2">Uncharacterized protein</fullName>
    </submittedName>
</protein>
<feature type="region of interest" description="Disordered" evidence="1">
    <location>
        <begin position="86"/>
        <end position="124"/>
    </location>
</feature>
<organism evidence="2 3">
    <name type="scientific">Streptomyces sannanensis</name>
    <dbReference type="NCBI Taxonomy" id="285536"/>
    <lineage>
        <taxon>Bacteria</taxon>
        <taxon>Bacillati</taxon>
        <taxon>Actinomycetota</taxon>
        <taxon>Actinomycetes</taxon>
        <taxon>Kitasatosporales</taxon>
        <taxon>Streptomycetaceae</taxon>
        <taxon>Streptomyces</taxon>
    </lineage>
</organism>